<dbReference type="Pfam" id="PF00702">
    <property type="entry name" value="Hydrolase"/>
    <property type="match status" value="1"/>
</dbReference>
<dbReference type="PANTHER" id="PTHR43434:SF21">
    <property type="entry name" value="SLL0295 PROTEIN"/>
    <property type="match status" value="1"/>
</dbReference>
<accession>K8EQM2</accession>
<dbReference type="eggNOG" id="ENOG502QWNX">
    <property type="taxonomic scope" value="Eukaryota"/>
</dbReference>
<dbReference type="OrthoDB" id="417952at2759"/>
<dbReference type="InterPro" id="IPR023214">
    <property type="entry name" value="HAD_sf"/>
</dbReference>
<dbReference type="GO" id="GO:0008967">
    <property type="term" value="F:phosphoglycolate phosphatase activity"/>
    <property type="evidence" value="ECO:0007669"/>
    <property type="project" value="TreeGrafter"/>
</dbReference>
<keyword evidence="2" id="KW-1185">Reference proteome</keyword>
<dbReference type="Gene3D" id="3.40.50.1000">
    <property type="entry name" value="HAD superfamily/HAD-like"/>
    <property type="match status" value="1"/>
</dbReference>
<dbReference type="SUPFAM" id="SSF56784">
    <property type="entry name" value="HAD-like"/>
    <property type="match status" value="1"/>
</dbReference>
<proteinExistence type="predicted"/>
<dbReference type="InterPro" id="IPR036412">
    <property type="entry name" value="HAD-like_sf"/>
</dbReference>
<evidence type="ECO:0000313" key="2">
    <source>
        <dbReference type="Proteomes" id="UP000198341"/>
    </source>
</evidence>
<dbReference type="RefSeq" id="XP_007514480.1">
    <property type="nucleotide sequence ID" value="XM_007514418.1"/>
</dbReference>
<dbReference type="EMBL" id="FO082277">
    <property type="protein sequence ID" value="CCO14720.1"/>
    <property type="molecule type" value="Genomic_DNA"/>
</dbReference>
<sequence>MDVSAASSTSTLFALDFDGVVCDSVGESSLSAWKHGVELWPELFECERANEKKDEVLDKLRAVRPVVETGYENTILARALLENLDGYDVESILKDWPILSETLMQKWQLDRKTMVLEFGKIRDDWIRTDFKSWLQPNALYEDVPEALRFCTERRDAKVTIVTTKQARFADAILVDMGGVKIPEEDLISTTVSGEPKADVLVRLEETFNKDGASRMIFVEDKLSTLIKVANDKRLSKWDLFFVDWGYNTEDERQVAKHDYRMKLIGKEEFCGLLREG</sequence>
<dbReference type="GeneID" id="19017668"/>
<dbReference type="KEGG" id="bpg:Bathy02g05530"/>
<dbReference type="GO" id="GO:0005829">
    <property type="term" value="C:cytosol"/>
    <property type="evidence" value="ECO:0007669"/>
    <property type="project" value="TreeGrafter"/>
</dbReference>
<evidence type="ECO:0000313" key="1">
    <source>
        <dbReference type="EMBL" id="CCO14720.1"/>
    </source>
</evidence>
<reference evidence="1 2" key="1">
    <citation type="submission" date="2011-10" db="EMBL/GenBank/DDBJ databases">
        <authorList>
            <person name="Genoscope - CEA"/>
        </authorList>
    </citation>
    <scope>NUCLEOTIDE SEQUENCE [LARGE SCALE GENOMIC DNA]</scope>
    <source>
        <strain evidence="1 2">RCC 1105</strain>
    </source>
</reference>
<dbReference type="GO" id="GO:0006281">
    <property type="term" value="P:DNA repair"/>
    <property type="evidence" value="ECO:0007669"/>
    <property type="project" value="TreeGrafter"/>
</dbReference>
<gene>
    <name evidence="1" type="ORF">Bathy02g05530</name>
</gene>
<dbReference type="InterPro" id="IPR050155">
    <property type="entry name" value="HAD-like_hydrolase_sf"/>
</dbReference>
<organism evidence="1 2">
    <name type="scientific">Bathycoccus prasinos</name>
    <dbReference type="NCBI Taxonomy" id="41875"/>
    <lineage>
        <taxon>Eukaryota</taxon>
        <taxon>Viridiplantae</taxon>
        <taxon>Chlorophyta</taxon>
        <taxon>Mamiellophyceae</taxon>
        <taxon>Mamiellales</taxon>
        <taxon>Bathycoccaceae</taxon>
        <taxon>Bathycoccus</taxon>
    </lineage>
</organism>
<dbReference type="AlphaFoldDB" id="K8EQM2"/>
<dbReference type="Proteomes" id="UP000198341">
    <property type="component" value="Chromosome 2"/>
</dbReference>
<name>K8EQM2_9CHLO</name>
<protein>
    <submittedName>
        <fullName evidence="1">Uncharacterized protein</fullName>
    </submittedName>
</protein>
<dbReference type="PANTHER" id="PTHR43434">
    <property type="entry name" value="PHOSPHOGLYCOLATE PHOSPHATASE"/>
    <property type="match status" value="1"/>
</dbReference>